<keyword evidence="2" id="KW-0732">Signal</keyword>
<dbReference type="PANTHER" id="PTHR33987">
    <property type="entry name" value="CALCINEURIN-LIKE METALLO-PHOSPHOESTERASE SUPERFAMILY PROTEIN"/>
    <property type="match status" value="1"/>
</dbReference>
<evidence type="ECO:0000313" key="5">
    <source>
        <dbReference type="Proteomes" id="UP000187209"/>
    </source>
</evidence>
<reference evidence="4 5" key="1">
    <citation type="submission" date="2016-11" db="EMBL/GenBank/DDBJ databases">
        <title>The macronuclear genome of Stentor coeruleus: a giant cell with tiny introns.</title>
        <authorList>
            <person name="Slabodnick M."/>
            <person name="Ruby J.G."/>
            <person name="Reiff S.B."/>
            <person name="Swart E.C."/>
            <person name="Gosai S."/>
            <person name="Prabakaran S."/>
            <person name="Witkowska E."/>
            <person name="Larue G.E."/>
            <person name="Fisher S."/>
            <person name="Freeman R.M."/>
            <person name="Gunawardena J."/>
            <person name="Chu W."/>
            <person name="Stover N.A."/>
            <person name="Gregory B.D."/>
            <person name="Nowacki M."/>
            <person name="Derisi J."/>
            <person name="Roy S.W."/>
            <person name="Marshall W.F."/>
            <person name="Sood P."/>
        </authorList>
    </citation>
    <scope>NUCLEOTIDE SEQUENCE [LARGE SCALE GENOMIC DNA]</scope>
    <source>
        <strain evidence="4">WM001</strain>
    </source>
</reference>
<dbReference type="SUPFAM" id="SSF56300">
    <property type="entry name" value="Metallo-dependent phosphatases"/>
    <property type="match status" value="1"/>
</dbReference>
<organism evidence="4 5">
    <name type="scientific">Stentor coeruleus</name>
    <dbReference type="NCBI Taxonomy" id="5963"/>
    <lineage>
        <taxon>Eukaryota</taxon>
        <taxon>Sar</taxon>
        <taxon>Alveolata</taxon>
        <taxon>Ciliophora</taxon>
        <taxon>Postciliodesmatophora</taxon>
        <taxon>Heterotrichea</taxon>
        <taxon>Heterotrichida</taxon>
        <taxon>Stentoridae</taxon>
        <taxon>Stentor</taxon>
    </lineage>
</organism>
<dbReference type="AlphaFoldDB" id="A0A1R2AYW6"/>
<feature type="domain" description="PhoD-like phosphatase metallophosphatase" evidence="3">
    <location>
        <begin position="141"/>
        <end position="313"/>
    </location>
</feature>
<evidence type="ECO:0000256" key="1">
    <source>
        <dbReference type="SAM" id="Phobius"/>
    </source>
</evidence>
<feature type="signal peptide" evidence="2">
    <location>
        <begin position="1"/>
        <end position="15"/>
    </location>
</feature>
<evidence type="ECO:0000313" key="4">
    <source>
        <dbReference type="EMBL" id="OMJ69723.1"/>
    </source>
</evidence>
<dbReference type="Gene3D" id="3.60.21.70">
    <property type="entry name" value="PhoD-like phosphatase"/>
    <property type="match status" value="1"/>
</dbReference>
<dbReference type="Pfam" id="PF09423">
    <property type="entry name" value="PhoD"/>
    <property type="match status" value="1"/>
</dbReference>
<evidence type="ECO:0000259" key="3">
    <source>
        <dbReference type="Pfam" id="PF09423"/>
    </source>
</evidence>
<feature type="transmembrane region" description="Helical" evidence="1">
    <location>
        <begin position="355"/>
        <end position="377"/>
    </location>
</feature>
<dbReference type="Proteomes" id="UP000187209">
    <property type="component" value="Unassembled WGS sequence"/>
</dbReference>
<name>A0A1R2AYW6_9CILI</name>
<dbReference type="InterPro" id="IPR038607">
    <property type="entry name" value="PhoD-like_sf"/>
</dbReference>
<keyword evidence="1" id="KW-0472">Membrane</keyword>
<keyword evidence="5" id="KW-1185">Reference proteome</keyword>
<dbReference type="InterPro" id="IPR029052">
    <property type="entry name" value="Metallo-depent_PP-like"/>
</dbReference>
<keyword evidence="1" id="KW-0812">Transmembrane</keyword>
<proteinExistence type="predicted"/>
<dbReference type="EMBL" id="MPUH01001166">
    <property type="protein sequence ID" value="OMJ69723.1"/>
    <property type="molecule type" value="Genomic_DNA"/>
</dbReference>
<dbReference type="OrthoDB" id="10266805at2759"/>
<protein>
    <recommendedName>
        <fullName evidence="3">PhoD-like phosphatase metallophosphatase domain-containing protein</fullName>
    </recommendedName>
</protein>
<gene>
    <name evidence="4" type="ORF">SteCoe_32488</name>
</gene>
<accession>A0A1R2AYW6</accession>
<keyword evidence="1" id="KW-1133">Transmembrane helix</keyword>
<feature type="chain" id="PRO_5011983265" description="PhoD-like phosphatase metallophosphatase domain-containing protein" evidence="2">
    <location>
        <begin position="16"/>
        <end position="384"/>
    </location>
</feature>
<dbReference type="PANTHER" id="PTHR33987:SF1">
    <property type="entry name" value="CALCINEURIN-LIKE METALLO-PHOSPHOESTERASE SUPERFAMILY PROTEIN"/>
    <property type="match status" value="1"/>
</dbReference>
<dbReference type="InterPro" id="IPR018946">
    <property type="entry name" value="PhoD-like_MPP"/>
</dbReference>
<sequence length="384" mass="44997">MIFLYLILVIEISSGLKVTEHGKISRIAFGSCANQFGITNPDIFYSIINWKPDIYVWLGDIVYADRFSLPMAFSPTNEKIWRSKYNSFKTSIEYQALINSTMITGVYDDHDYGINDGDKNFIYKEIGKKLVLEFLDDGSIRDHGGVYHSFTFEDLKLILLDIRWFRDSKLDKEGDSLGEEQWVWLEKELQTGERVKIIGNGLQVNTFDRNSPAEKWHEKSRLRLWGLLDKYPGVLLLTGDVHYGELLRIPCSKHIVYEITSSGLTHSVFTTFNMIGWYFVNLWQPFNFNIGKKFLYKNFGTIEIDWETQLIHVSVRDTFSVPQIEYTININELYETNPDIKFCQENFKALKYKHILGTFFIILLPFWINFLAILIFLRKYSNSY</sequence>
<dbReference type="CDD" id="cd07389">
    <property type="entry name" value="MPP_PhoD"/>
    <property type="match status" value="1"/>
</dbReference>
<comment type="caution">
    <text evidence="4">The sequence shown here is derived from an EMBL/GenBank/DDBJ whole genome shotgun (WGS) entry which is preliminary data.</text>
</comment>
<evidence type="ECO:0000256" key="2">
    <source>
        <dbReference type="SAM" id="SignalP"/>
    </source>
</evidence>